<dbReference type="Pfam" id="PF02195">
    <property type="entry name" value="ParB_N"/>
    <property type="match status" value="1"/>
</dbReference>
<dbReference type="InterPro" id="IPR036086">
    <property type="entry name" value="ParB/Sulfiredoxin_sf"/>
</dbReference>
<feature type="region of interest" description="Disordered" evidence="1">
    <location>
        <begin position="1"/>
        <end position="31"/>
    </location>
</feature>
<dbReference type="InterPro" id="IPR003115">
    <property type="entry name" value="ParB_N"/>
</dbReference>
<dbReference type="Gene3D" id="3.90.1530.30">
    <property type="match status" value="1"/>
</dbReference>
<dbReference type="Proteomes" id="UP000199118">
    <property type="component" value="Unassembled WGS sequence"/>
</dbReference>
<feature type="domain" description="ParB-like N-terminal" evidence="2">
    <location>
        <begin position="71"/>
        <end position="134"/>
    </location>
</feature>
<reference evidence="3 4" key="1">
    <citation type="submission" date="2016-10" db="EMBL/GenBank/DDBJ databases">
        <authorList>
            <person name="de Groot N.N."/>
        </authorList>
    </citation>
    <scope>NUCLEOTIDE SEQUENCE [LARGE SCALE GENOMIC DNA]</scope>
    <source>
        <strain evidence="3 4">DSM 17890</strain>
    </source>
</reference>
<accession>A0A1H3FR04</accession>
<dbReference type="EMBL" id="FNMZ01000013">
    <property type="protein sequence ID" value="SDX92584.1"/>
    <property type="molecule type" value="Genomic_DNA"/>
</dbReference>
<dbReference type="SUPFAM" id="SSF110849">
    <property type="entry name" value="ParB/Sulfiredoxin"/>
    <property type="match status" value="1"/>
</dbReference>
<dbReference type="RefSeq" id="WP_092685416.1">
    <property type="nucleotide sequence ID" value="NZ_FNMZ01000013.1"/>
</dbReference>
<evidence type="ECO:0000259" key="2">
    <source>
        <dbReference type="Pfam" id="PF02195"/>
    </source>
</evidence>
<dbReference type="AlphaFoldDB" id="A0A1H3FR04"/>
<dbReference type="STRING" id="356660.SAMN05444336_11333"/>
<dbReference type="OrthoDB" id="7812516at2"/>
<proteinExistence type="predicted"/>
<sequence length="362" mass="38477">MARRRLTLPAADDAPTPAPAPRRPAAPFGGAPIAAAAGEAARAGAEAARDARLLAQAEAEGRLLIDIPLDRIEAEHLARDRAPRAVEDEETEALVASLRAHGQRTPAEVLALGEGRYGLVSGWRRLGALRALHAQTGEPRFGVLRALVRGAGQGDGPPADAAAYVAMVEENEIRVGLSPYERGRIAVVAAERGAFESVEAAVDRLFAAASKAKRSKIRSFATLHSGLGDLLLHAPRISERLGLRLADLLREGGPAVRREMRAALADADPEREAEGELALLARAAEAAAARIGSWSEPAEEVSRAKRGGRPRREEVFSRALVPGLRLTGYAEGERVVFELSGPRAGEPEVREKARALLERLGD</sequence>
<dbReference type="InterPro" id="IPR037972">
    <property type="entry name" value="RepB_N"/>
</dbReference>
<keyword evidence="4" id="KW-1185">Reference proteome</keyword>
<gene>
    <name evidence="3" type="ORF">SAMN05444336_11333</name>
</gene>
<dbReference type="CDD" id="cd16405">
    <property type="entry name" value="RepB_like_N"/>
    <property type="match status" value="1"/>
</dbReference>
<organism evidence="3 4">
    <name type="scientific">Albimonas donghaensis</name>
    <dbReference type="NCBI Taxonomy" id="356660"/>
    <lineage>
        <taxon>Bacteria</taxon>
        <taxon>Pseudomonadati</taxon>
        <taxon>Pseudomonadota</taxon>
        <taxon>Alphaproteobacteria</taxon>
        <taxon>Rhodobacterales</taxon>
        <taxon>Paracoccaceae</taxon>
        <taxon>Albimonas</taxon>
    </lineage>
</organism>
<evidence type="ECO:0000313" key="3">
    <source>
        <dbReference type="EMBL" id="SDX92584.1"/>
    </source>
</evidence>
<evidence type="ECO:0000256" key="1">
    <source>
        <dbReference type="SAM" id="MobiDB-lite"/>
    </source>
</evidence>
<protein>
    <submittedName>
        <fullName evidence="3">Chromosome partitioning protein, ParB family</fullName>
    </submittedName>
</protein>
<evidence type="ECO:0000313" key="4">
    <source>
        <dbReference type="Proteomes" id="UP000199118"/>
    </source>
</evidence>
<name>A0A1H3FR04_9RHOB</name>